<dbReference type="Gene3D" id="3.40.50.300">
    <property type="entry name" value="P-loop containing nucleotide triphosphate hydrolases"/>
    <property type="match status" value="1"/>
</dbReference>
<keyword evidence="1" id="KW-0347">Helicase</keyword>
<protein>
    <submittedName>
        <fullName evidence="1">ATP-dependent DNA helicase pif1</fullName>
    </submittedName>
</protein>
<dbReference type="EMBL" id="CACRXK020002805">
    <property type="protein sequence ID" value="CAB3996129.1"/>
    <property type="molecule type" value="Genomic_DNA"/>
</dbReference>
<keyword evidence="1" id="KW-0547">Nucleotide-binding</keyword>
<dbReference type="AlphaFoldDB" id="A0A6S7H0D8"/>
<dbReference type="PANTHER" id="PTHR23274">
    <property type="entry name" value="DNA HELICASE-RELATED"/>
    <property type="match status" value="1"/>
</dbReference>
<dbReference type="Gene3D" id="2.30.30.940">
    <property type="match status" value="1"/>
</dbReference>
<gene>
    <name evidence="1" type="ORF">PACLA_8A002720</name>
</gene>
<dbReference type="Proteomes" id="UP001152795">
    <property type="component" value="Unassembled WGS sequence"/>
</dbReference>
<reference evidence="1" key="1">
    <citation type="submission" date="2020-04" db="EMBL/GenBank/DDBJ databases">
        <authorList>
            <person name="Alioto T."/>
            <person name="Alioto T."/>
            <person name="Gomez Garrido J."/>
        </authorList>
    </citation>
    <scope>NUCLEOTIDE SEQUENCE</scope>
    <source>
        <strain evidence="1">A484AB</strain>
    </source>
</reference>
<organism evidence="1 2">
    <name type="scientific">Paramuricea clavata</name>
    <name type="common">Red gorgonian</name>
    <name type="synonym">Violescent sea-whip</name>
    <dbReference type="NCBI Taxonomy" id="317549"/>
    <lineage>
        <taxon>Eukaryota</taxon>
        <taxon>Metazoa</taxon>
        <taxon>Cnidaria</taxon>
        <taxon>Anthozoa</taxon>
        <taxon>Octocorallia</taxon>
        <taxon>Malacalcyonacea</taxon>
        <taxon>Plexauridae</taxon>
        <taxon>Paramuricea</taxon>
    </lineage>
</organism>
<keyword evidence="1" id="KW-0067">ATP-binding</keyword>
<accession>A0A6S7H0D8</accession>
<evidence type="ECO:0000313" key="1">
    <source>
        <dbReference type="EMBL" id="CAB3996129.1"/>
    </source>
</evidence>
<keyword evidence="1" id="KW-0378">Hydrolase</keyword>
<dbReference type="PANTHER" id="PTHR23274:SF11">
    <property type="entry name" value="ATP-DEPENDENT DNA HELICASE PIF1"/>
    <property type="match status" value="1"/>
</dbReference>
<proteinExistence type="predicted"/>
<name>A0A6S7H0D8_PARCT</name>
<dbReference type="OrthoDB" id="272985at2759"/>
<dbReference type="CDD" id="cd18809">
    <property type="entry name" value="SF1_C_RecD"/>
    <property type="match status" value="1"/>
</dbReference>
<keyword evidence="2" id="KW-1185">Reference proteome</keyword>
<evidence type="ECO:0000313" key="2">
    <source>
        <dbReference type="Proteomes" id="UP001152795"/>
    </source>
</evidence>
<comment type="caution">
    <text evidence="1">The sequence shown here is derived from an EMBL/GenBank/DDBJ whole genome shotgun (WGS) entry which is preliminary data.</text>
</comment>
<sequence>MDNDDPPTDIFKGMRIILTQNRDKKNGVVNGQPGIILMMKGMTILIKLPNGKTVSVYPVSTVNNEADQDGSETITKCFPFVPGYAITICKSHGQTLENVVVWFDTTNIGQGGAYVALSRVKTLESIKFLTPLLMSHFHPVASQ</sequence>
<dbReference type="GO" id="GO:0004386">
    <property type="term" value="F:helicase activity"/>
    <property type="evidence" value="ECO:0007669"/>
    <property type="project" value="UniProtKB-KW"/>
</dbReference>
<dbReference type="SUPFAM" id="SSF52540">
    <property type="entry name" value="P-loop containing nucleoside triphosphate hydrolases"/>
    <property type="match status" value="1"/>
</dbReference>
<dbReference type="InterPro" id="IPR027417">
    <property type="entry name" value="P-loop_NTPase"/>
</dbReference>